<proteinExistence type="inferred from homology"/>
<feature type="repeat" description="WD" evidence="12">
    <location>
        <begin position="371"/>
        <end position="402"/>
    </location>
</feature>
<evidence type="ECO:0000313" key="14">
    <source>
        <dbReference type="Proteomes" id="UP000238350"/>
    </source>
</evidence>
<evidence type="ECO:0000256" key="12">
    <source>
        <dbReference type="PROSITE-ProRule" id="PRU00221"/>
    </source>
</evidence>
<keyword evidence="7 11" id="KW-0498">Mitosis</keyword>
<feature type="repeat" description="WD" evidence="12">
    <location>
        <begin position="329"/>
        <end position="370"/>
    </location>
</feature>
<dbReference type="GO" id="GO:0051301">
    <property type="term" value="P:cell division"/>
    <property type="evidence" value="ECO:0007669"/>
    <property type="project" value="UniProtKB-KW"/>
</dbReference>
<dbReference type="InterPro" id="IPR019775">
    <property type="entry name" value="WD40_repeat_CS"/>
</dbReference>
<keyword evidence="10 11" id="KW-0131">Cell cycle</keyword>
<feature type="repeat" description="WD" evidence="12">
    <location>
        <begin position="99"/>
        <end position="140"/>
    </location>
</feature>
<dbReference type="SUPFAM" id="SSF109925">
    <property type="entry name" value="Lissencephaly-1 protein (Lis-1, PAF-AH alpha) N-terminal domain"/>
    <property type="match status" value="1"/>
</dbReference>
<dbReference type="PIRSF" id="PIRSF037647">
    <property type="entry name" value="Dynein_regulator_Lis1"/>
    <property type="match status" value="1"/>
</dbReference>
<comment type="subcellular location">
    <subcellularLocation>
        <location evidence="11">Cytoplasm</location>
        <location evidence="11">Cytoskeleton</location>
    </subcellularLocation>
    <subcellularLocation>
        <location evidence="11">Cytoplasm</location>
        <location evidence="11">Cytoskeleton</location>
        <location evidence="11">Spindle pole</location>
    </subcellularLocation>
    <text evidence="11">Localizes to the plus ends of microtubules and the mitotic spindle poles.</text>
</comment>
<dbReference type="PANTHER" id="PTHR19848">
    <property type="entry name" value="WD40 REPEAT PROTEIN"/>
    <property type="match status" value="1"/>
</dbReference>
<dbReference type="PRINTS" id="PR00320">
    <property type="entry name" value="GPROTEINBRPT"/>
</dbReference>
<dbReference type="GO" id="GO:0000922">
    <property type="term" value="C:spindle pole"/>
    <property type="evidence" value="ECO:0007669"/>
    <property type="project" value="UniProtKB-SubCell"/>
</dbReference>
<comment type="subunit">
    <text evidence="11">Self-associates. Interacts with NDL1 and dynein.</text>
</comment>
<dbReference type="GO" id="GO:0000132">
    <property type="term" value="P:establishment of mitotic spindle orientation"/>
    <property type="evidence" value="ECO:0007669"/>
    <property type="project" value="UniProtKB-UniRule"/>
</dbReference>
<feature type="repeat" description="WD" evidence="12">
    <location>
        <begin position="183"/>
        <end position="225"/>
    </location>
</feature>
<organism evidence="13 14">
    <name type="scientific">Wickerhamiella sorbophila</name>
    <dbReference type="NCBI Taxonomy" id="45607"/>
    <lineage>
        <taxon>Eukaryota</taxon>
        <taxon>Fungi</taxon>
        <taxon>Dikarya</taxon>
        <taxon>Ascomycota</taxon>
        <taxon>Saccharomycotina</taxon>
        <taxon>Dipodascomycetes</taxon>
        <taxon>Dipodascales</taxon>
        <taxon>Trichomonascaceae</taxon>
        <taxon>Wickerhamiella</taxon>
    </lineage>
</organism>
<protein>
    <recommendedName>
        <fullName evidence="11">Nuclear distribution protein PAC1</fullName>
    </recommendedName>
    <alternativeName>
        <fullName evidence="11">Lissencephaly-1 homolog</fullName>
        <shortName evidence="11">LIS-1</shortName>
    </alternativeName>
    <alternativeName>
        <fullName evidence="11">nudF homolog</fullName>
    </alternativeName>
</protein>
<evidence type="ECO:0000256" key="11">
    <source>
        <dbReference type="HAMAP-Rule" id="MF_03141"/>
    </source>
</evidence>
<keyword evidence="3 12" id="KW-0853">WD repeat</keyword>
<dbReference type="GO" id="GO:0005874">
    <property type="term" value="C:microtubule"/>
    <property type="evidence" value="ECO:0007669"/>
    <property type="project" value="UniProtKB-KW"/>
</dbReference>
<keyword evidence="1 11" id="KW-0813">Transport</keyword>
<evidence type="ECO:0000256" key="2">
    <source>
        <dbReference type="ARBA" id="ARBA00022490"/>
    </source>
</evidence>
<keyword evidence="5 11" id="KW-0493">Microtubule</keyword>
<dbReference type="STRING" id="45607.A0A2T0FMU0"/>
<dbReference type="InterPro" id="IPR036322">
    <property type="entry name" value="WD40_repeat_dom_sf"/>
</dbReference>
<sequence length="402" mass="43751">MLTSQQRDSLNRALVEYLVEQNVPQATIGDVASTLGVSSADSVGGLGLEAKWSAVIRLQRKILDLEAHIAALEQDRTLPPSSAIAAVDWLPRQPATIEFKGHRSHVTAVAFHPVWSTLVSASEDGTINVWDTQTGELERTIRAHTRAVTGLVFAASGRLASCSGDLSIKVWDSANDYANIRTLIGHEHTVSAVNFVPPQDSLLLSASRDNTVRVWQVDSGYCLRVIKGHSDWVRTLAPSFDGQLFVSAGSDREARIVTIDTGESRAVAAGHEHVIECVAIAPPASAKTIGKLQGQDYSIEDTNLRYFATGSRDKNIIIWDSRGEKVTTLHGHDNWVRGLVFHPNGKHLISVSDDKTLRVWDLETPKLVKTIVAHSHFVTCIAWGGAQSIATGSIDALVKLWK</sequence>
<dbReference type="OrthoDB" id="10264588at2759"/>
<dbReference type="InterPro" id="IPR015943">
    <property type="entry name" value="WD40/YVTN_repeat-like_dom_sf"/>
</dbReference>
<feature type="repeat" description="WD" evidence="12">
    <location>
        <begin position="141"/>
        <end position="172"/>
    </location>
</feature>
<dbReference type="PROSITE" id="PS50294">
    <property type="entry name" value="WD_REPEATS_REGION"/>
    <property type="match status" value="5"/>
</dbReference>
<evidence type="ECO:0000256" key="5">
    <source>
        <dbReference type="ARBA" id="ARBA00022701"/>
    </source>
</evidence>
<dbReference type="HAMAP" id="MF_03141">
    <property type="entry name" value="lis1"/>
    <property type="match status" value="1"/>
</dbReference>
<dbReference type="GO" id="GO:0005875">
    <property type="term" value="C:microtubule associated complex"/>
    <property type="evidence" value="ECO:0007669"/>
    <property type="project" value="UniProtKB-UniRule"/>
</dbReference>
<dbReference type="Gene3D" id="1.20.960.30">
    <property type="match status" value="1"/>
</dbReference>
<dbReference type="PANTHER" id="PTHR19848:SF8">
    <property type="entry name" value="F-BOX AND WD REPEAT DOMAIN CONTAINING 7"/>
    <property type="match status" value="1"/>
</dbReference>
<reference evidence="13 14" key="1">
    <citation type="submission" date="2017-04" db="EMBL/GenBank/DDBJ databases">
        <title>Genome sequencing of [Candida] sorbophila.</title>
        <authorList>
            <person name="Ahn J.O."/>
        </authorList>
    </citation>
    <scope>NUCLEOTIDE SEQUENCE [LARGE SCALE GENOMIC DNA]</scope>
    <source>
        <strain evidence="13 14">DS02</strain>
    </source>
</reference>
<dbReference type="SUPFAM" id="SSF50978">
    <property type="entry name" value="WD40 repeat-like"/>
    <property type="match status" value="1"/>
</dbReference>
<keyword evidence="8 11" id="KW-0175">Coiled coil</keyword>
<gene>
    <name evidence="11" type="primary">PAC1</name>
    <name evidence="11" type="synonym">LIS1</name>
    <name evidence="13" type="ORF">B9G98_03907</name>
</gene>
<keyword evidence="6" id="KW-0677">Repeat</keyword>
<dbReference type="GO" id="GO:0005737">
    <property type="term" value="C:cytoplasm"/>
    <property type="evidence" value="ECO:0007669"/>
    <property type="project" value="UniProtKB-UniRule"/>
</dbReference>
<keyword evidence="14" id="KW-1185">Reference proteome</keyword>
<evidence type="ECO:0000256" key="1">
    <source>
        <dbReference type="ARBA" id="ARBA00022448"/>
    </source>
</evidence>
<evidence type="ECO:0000256" key="4">
    <source>
        <dbReference type="ARBA" id="ARBA00022618"/>
    </source>
</evidence>
<comment type="caution">
    <text evidence="13">The sequence shown here is derived from an EMBL/GenBank/DDBJ whole genome shotgun (WGS) entry which is preliminary data.</text>
</comment>
<dbReference type="InterPro" id="IPR001680">
    <property type="entry name" value="WD40_rpt"/>
</dbReference>
<dbReference type="GO" id="GO:0070840">
    <property type="term" value="F:dynein complex binding"/>
    <property type="evidence" value="ECO:0007669"/>
    <property type="project" value="UniProtKB-UniRule"/>
</dbReference>
<dbReference type="AlphaFoldDB" id="A0A2T0FMU0"/>
<keyword evidence="2 11" id="KW-0963">Cytoplasm</keyword>
<keyword evidence="4 11" id="KW-0132">Cell division</keyword>
<evidence type="ECO:0000256" key="6">
    <source>
        <dbReference type="ARBA" id="ARBA00022737"/>
    </source>
</evidence>
<accession>A0A2T0FMU0</accession>
<name>A0A2T0FMU0_9ASCO</name>
<evidence type="ECO:0000313" key="13">
    <source>
        <dbReference type="EMBL" id="PRT56287.1"/>
    </source>
</evidence>
<comment type="similarity">
    <text evidence="11">Belongs to the WD repeat LIS1/nudF family.</text>
</comment>
<evidence type="ECO:0000256" key="10">
    <source>
        <dbReference type="ARBA" id="ARBA00023306"/>
    </source>
</evidence>
<dbReference type="InterPro" id="IPR037190">
    <property type="entry name" value="LIS1_N"/>
</dbReference>
<dbReference type="InterPro" id="IPR017252">
    <property type="entry name" value="Dynein_regulator_LIS1"/>
</dbReference>
<dbReference type="EMBL" id="NDIQ01000022">
    <property type="protein sequence ID" value="PRT56287.1"/>
    <property type="molecule type" value="Genomic_DNA"/>
</dbReference>
<comment type="function">
    <text evidence="11">Positively regulates the activity of the minus-end directed microtubule motor protein dynein. Plays a central role in positioning the mitotic spindle at the bud neck during cell division. Targets cytoplasmic dynein to microtubule plus ends, thereby promoting dynein-mediated microtubule sliding along the bud cortex and consequently the movement of the mitotic spindle to the bud neck.</text>
</comment>
<dbReference type="Pfam" id="PF00400">
    <property type="entry name" value="WD40"/>
    <property type="match status" value="7"/>
</dbReference>
<dbReference type="Proteomes" id="UP000238350">
    <property type="component" value="Unassembled WGS sequence"/>
</dbReference>
<dbReference type="PROSITE" id="PS00678">
    <property type="entry name" value="WD_REPEATS_1"/>
    <property type="match status" value="2"/>
</dbReference>
<dbReference type="CDD" id="cd00200">
    <property type="entry name" value="WD40"/>
    <property type="match status" value="1"/>
</dbReference>
<evidence type="ECO:0000256" key="7">
    <source>
        <dbReference type="ARBA" id="ARBA00022776"/>
    </source>
</evidence>
<evidence type="ECO:0000256" key="3">
    <source>
        <dbReference type="ARBA" id="ARBA00022574"/>
    </source>
</evidence>
<feature type="repeat" description="WD" evidence="12">
    <location>
        <begin position="226"/>
        <end position="267"/>
    </location>
</feature>
<dbReference type="InterPro" id="IPR020472">
    <property type="entry name" value="WD40_PAC1"/>
</dbReference>
<evidence type="ECO:0000256" key="9">
    <source>
        <dbReference type="ARBA" id="ARBA00023212"/>
    </source>
</evidence>
<evidence type="ECO:0000256" key="8">
    <source>
        <dbReference type="ARBA" id="ARBA00023054"/>
    </source>
</evidence>
<dbReference type="Gene3D" id="2.130.10.10">
    <property type="entry name" value="YVTN repeat-like/Quinoprotein amine dehydrogenase"/>
    <property type="match status" value="1"/>
</dbReference>
<keyword evidence="9 11" id="KW-0206">Cytoskeleton</keyword>
<dbReference type="PROSITE" id="PS50082">
    <property type="entry name" value="WD_REPEATS_2"/>
    <property type="match status" value="6"/>
</dbReference>
<dbReference type="GO" id="GO:0051012">
    <property type="term" value="P:microtubule sliding"/>
    <property type="evidence" value="ECO:0007669"/>
    <property type="project" value="UniProtKB-UniRule"/>
</dbReference>
<dbReference type="SMART" id="SM00320">
    <property type="entry name" value="WD40"/>
    <property type="match status" value="7"/>
</dbReference>